<evidence type="ECO:0000313" key="10">
    <source>
        <dbReference type="Proteomes" id="UP000267798"/>
    </source>
</evidence>
<dbReference type="OrthoDB" id="9811721at2"/>
<name>A0A3A6Q5S5_9BACL</name>
<reference evidence="9 10" key="1">
    <citation type="submission" date="2018-09" db="EMBL/GenBank/DDBJ databases">
        <title>Paenibacillus aracenensis nov. sp. isolated from a cave in southern Spain.</title>
        <authorList>
            <person name="Jurado V."/>
            <person name="Gutierrez-Patricio S."/>
            <person name="Gonzalez-Pimentel J.L."/>
            <person name="Miller A.Z."/>
            <person name="Laiz L."/>
            <person name="Saiz-Jimenez C."/>
        </authorList>
    </citation>
    <scope>NUCLEOTIDE SEQUENCE [LARGE SCALE GENOMIC DNA]</scope>
    <source>
        <strain evidence="9 10">JCM 19203</strain>
    </source>
</reference>
<feature type="transmembrane region" description="Helical" evidence="8">
    <location>
        <begin position="121"/>
        <end position="140"/>
    </location>
</feature>
<evidence type="ECO:0000256" key="7">
    <source>
        <dbReference type="ARBA" id="ARBA00023136"/>
    </source>
</evidence>
<dbReference type="GO" id="GO:0033214">
    <property type="term" value="P:siderophore-iron import into cell"/>
    <property type="evidence" value="ECO:0007669"/>
    <property type="project" value="TreeGrafter"/>
</dbReference>
<dbReference type="GO" id="GO:0005886">
    <property type="term" value="C:plasma membrane"/>
    <property type="evidence" value="ECO:0007669"/>
    <property type="project" value="UniProtKB-SubCell"/>
</dbReference>
<keyword evidence="10" id="KW-1185">Reference proteome</keyword>
<keyword evidence="5 8" id="KW-0812">Transmembrane</keyword>
<dbReference type="FunFam" id="1.10.3470.10:FF:000001">
    <property type="entry name" value="Vitamin B12 ABC transporter permease BtuC"/>
    <property type="match status" value="1"/>
</dbReference>
<dbReference type="PANTHER" id="PTHR30472:SF37">
    <property type="entry name" value="FE(3+) DICITRATE TRANSPORT SYSTEM PERMEASE PROTEIN FECD-RELATED"/>
    <property type="match status" value="1"/>
</dbReference>
<keyword evidence="6 8" id="KW-1133">Transmembrane helix</keyword>
<feature type="transmembrane region" description="Helical" evidence="8">
    <location>
        <begin position="225"/>
        <end position="244"/>
    </location>
</feature>
<sequence>MAVLSCRHPRWHPNRYSWRTVLPLLAAPQQGRGAVMRKGKFLITMLVLSLILIIVALLSLRLGAVSTPVSDIIDELRTGEWLVLKYRLPRLLIAVLVGINMAASGSILQGITRNPLAAPDIVGISAGGGLFAVIVLLVFPQLGAQVLPAAAFAGAILAAALVYLVSYQRGGIRPMRLALTGVAISTGFQALITFMIVKFALTSSQALVWLKGSLYARSWQHVELLWPWTAVGVILTLMCYRLLNTLQLDEDTVKGLGMRIQLARLGLLAVAVGLAASSVAIAGTIGFVGLVVPPLARLLVGSDSRYAVPVAAMLGAVLVATADMLGRIVHPPLEIPAGIITALIGAPYFLYILLVRKGK</sequence>
<keyword evidence="7 8" id="KW-0472">Membrane</keyword>
<organism evidence="9 10">
    <name type="scientific">Paenibacillus pinisoli</name>
    <dbReference type="NCBI Taxonomy" id="1276110"/>
    <lineage>
        <taxon>Bacteria</taxon>
        <taxon>Bacillati</taxon>
        <taxon>Bacillota</taxon>
        <taxon>Bacilli</taxon>
        <taxon>Bacillales</taxon>
        <taxon>Paenibacillaceae</taxon>
        <taxon>Paenibacillus</taxon>
    </lineage>
</organism>
<dbReference type="Gene3D" id="1.10.3470.10">
    <property type="entry name" value="ABC transporter involved in vitamin B12 uptake, BtuC"/>
    <property type="match status" value="1"/>
</dbReference>
<feature type="transmembrane region" description="Helical" evidence="8">
    <location>
        <begin position="265"/>
        <end position="292"/>
    </location>
</feature>
<evidence type="ECO:0000256" key="5">
    <source>
        <dbReference type="ARBA" id="ARBA00022692"/>
    </source>
</evidence>
<dbReference type="Proteomes" id="UP000267798">
    <property type="component" value="Unassembled WGS sequence"/>
</dbReference>
<comment type="caution">
    <text evidence="9">The sequence shown here is derived from an EMBL/GenBank/DDBJ whole genome shotgun (WGS) entry which is preliminary data.</text>
</comment>
<accession>A0A3A6Q5S5</accession>
<dbReference type="CDD" id="cd06550">
    <property type="entry name" value="TM_ABC_iron-siderophores_like"/>
    <property type="match status" value="1"/>
</dbReference>
<comment type="similarity">
    <text evidence="2">Belongs to the binding-protein-dependent transport system permease family. FecCD subfamily.</text>
</comment>
<protein>
    <submittedName>
        <fullName evidence="9">Iron ABC transporter permease</fullName>
    </submittedName>
</protein>
<feature type="transmembrane region" description="Helical" evidence="8">
    <location>
        <begin position="337"/>
        <end position="354"/>
    </location>
</feature>
<dbReference type="AlphaFoldDB" id="A0A3A6Q5S5"/>
<evidence type="ECO:0000256" key="6">
    <source>
        <dbReference type="ARBA" id="ARBA00022989"/>
    </source>
</evidence>
<dbReference type="SUPFAM" id="SSF81345">
    <property type="entry name" value="ABC transporter involved in vitamin B12 uptake, BtuC"/>
    <property type="match status" value="1"/>
</dbReference>
<proteinExistence type="inferred from homology"/>
<evidence type="ECO:0000256" key="2">
    <source>
        <dbReference type="ARBA" id="ARBA00007935"/>
    </source>
</evidence>
<gene>
    <name evidence="9" type="ORF">D3P09_04240</name>
</gene>
<evidence type="ECO:0000256" key="8">
    <source>
        <dbReference type="SAM" id="Phobius"/>
    </source>
</evidence>
<comment type="subcellular location">
    <subcellularLocation>
        <location evidence="1">Cell membrane</location>
        <topology evidence="1">Multi-pass membrane protein</topology>
    </subcellularLocation>
</comment>
<dbReference type="InterPro" id="IPR037294">
    <property type="entry name" value="ABC_BtuC-like"/>
</dbReference>
<evidence type="ECO:0000256" key="1">
    <source>
        <dbReference type="ARBA" id="ARBA00004651"/>
    </source>
</evidence>
<evidence type="ECO:0000256" key="3">
    <source>
        <dbReference type="ARBA" id="ARBA00022448"/>
    </source>
</evidence>
<feature type="transmembrane region" description="Helical" evidence="8">
    <location>
        <begin position="41"/>
        <end position="60"/>
    </location>
</feature>
<feature type="transmembrane region" description="Helical" evidence="8">
    <location>
        <begin position="91"/>
        <end position="109"/>
    </location>
</feature>
<feature type="transmembrane region" description="Helical" evidence="8">
    <location>
        <begin position="177"/>
        <end position="201"/>
    </location>
</feature>
<dbReference type="InterPro" id="IPR000522">
    <property type="entry name" value="ABC_transptr_permease_BtuC"/>
</dbReference>
<evidence type="ECO:0000256" key="4">
    <source>
        <dbReference type="ARBA" id="ARBA00022475"/>
    </source>
</evidence>
<dbReference type="EMBL" id="QXQB01000001">
    <property type="protein sequence ID" value="RJX41204.1"/>
    <property type="molecule type" value="Genomic_DNA"/>
</dbReference>
<dbReference type="PANTHER" id="PTHR30472">
    <property type="entry name" value="FERRIC ENTEROBACTIN TRANSPORT SYSTEM PERMEASE PROTEIN"/>
    <property type="match status" value="1"/>
</dbReference>
<keyword evidence="3" id="KW-0813">Transport</keyword>
<keyword evidence="4" id="KW-1003">Cell membrane</keyword>
<evidence type="ECO:0000313" key="9">
    <source>
        <dbReference type="EMBL" id="RJX41204.1"/>
    </source>
</evidence>
<dbReference type="Pfam" id="PF01032">
    <property type="entry name" value="FecCD"/>
    <property type="match status" value="1"/>
</dbReference>
<dbReference type="GO" id="GO:0022857">
    <property type="term" value="F:transmembrane transporter activity"/>
    <property type="evidence" value="ECO:0007669"/>
    <property type="project" value="InterPro"/>
</dbReference>
<feature type="transmembrane region" description="Helical" evidence="8">
    <location>
        <begin position="146"/>
        <end position="165"/>
    </location>
</feature>